<dbReference type="InterPro" id="IPR036291">
    <property type="entry name" value="NAD(P)-bd_dom_sf"/>
</dbReference>
<proteinExistence type="predicted"/>
<dbReference type="PANTHER" id="PTHR47129">
    <property type="entry name" value="QUINONE OXIDOREDUCTASE 2"/>
    <property type="match status" value="1"/>
</dbReference>
<comment type="caution">
    <text evidence="2">The sequence shown here is derived from an EMBL/GenBank/DDBJ whole genome shotgun (WGS) entry which is preliminary data.</text>
</comment>
<dbReference type="Gene3D" id="3.40.50.720">
    <property type="entry name" value="NAD(P)-binding Rossmann-like Domain"/>
    <property type="match status" value="1"/>
</dbReference>
<gene>
    <name evidence="2" type="ORF">C5E45_32285</name>
</gene>
<dbReference type="InterPro" id="IPR052718">
    <property type="entry name" value="NmrA-type_oxidoreductase"/>
</dbReference>
<dbReference type="CDD" id="cd05269">
    <property type="entry name" value="TMR_SDR_a"/>
    <property type="match status" value="1"/>
</dbReference>
<evidence type="ECO:0000313" key="2">
    <source>
        <dbReference type="EMBL" id="PPJ32757.1"/>
    </source>
</evidence>
<dbReference type="InterPro" id="IPR008030">
    <property type="entry name" value="NmrA-like"/>
</dbReference>
<dbReference type="Pfam" id="PF05368">
    <property type="entry name" value="NmrA"/>
    <property type="match status" value="1"/>
</dbReference>
<dbReference type="PANTHER" id="PTHR47129:SF1">
    <property type="entry name" value="NMRA-LIKE DOMAIN-CONTAINING PROTEIN"/>
    <property type="match status" value="1"/>
</dbReference>
<sequence>MTVAVTGASGQLGRLVVEALLNRDAGPVVAVVRDPAKVAGLAERGVQVRQAAYDDPEALDRALEGVDRVLLVSGNEFGVRVDQHSNVVRAAERAGVELLAYTSIPRAEQNPMILAQEHRGTEEVIAKSAVPHTFLRNSWYWENYLNGLDAALESGVLYGSAGDGLVAAAARADYAEAAAVVLTTDGHAGQVYELGGDEHLTLAEVAGVISAVSGKSVRYQDLPRDEYVAGLEKAGVPGDFAQVLADSDAGLRAGWLDVTSGDLQKLIGRPSTSAAEVLGSALDRGPGQDPVAPAS</sequence>
<dbReference type="RefSeq" id="WP_104379373.1">
    <property type="nucleotide sequence ID" value="NZ_PSZC01000037.1"/>
</dbReference>
<name>A0A2S6AEF9_9NOCA</name>
<dbReference type="Gene3D" id="3.90.25.10">
    <property type="entry name" value="UDP-galactose 4-epimerase, domain 1"/>
    <property type="match status" value="1"/>
</dbReference>
<protein>
    <submittedName>
        <fullName evidence="2">NAD(P)-dependent oxidoreductase</fullName>
    </submittedName>
</protein>
<evidence type="ECO:0000259" key="1">
    <source>
        <dbReference type="Pfam" id="PF05368"/>
    </source>
</evidence>
<accession>A0A2S6AEF9</accession>
<dbReference type="Proteomes" id="UP000239874">
    <property type="component" value="Unassembled WGS sequence"/>
</dbReference>
<feature type="domain" description="NmrA-like" evidence="1">
    <location>
        <begin position="2"/>
        <end position="237"/>
    </location>
</feature>
<reference evidence="2 3" key="1">
    <citation type="submission" date="2018-02" db="EMBL/GenBank/DDBJ databases">
        <title>8 Nocardia nova and 1 Nocardia cyriacigeorgica strain used for evolution to TMP-SMX.</title>
        <authorList>
            <person name="Mehta H."/>
            <person name="Weng J."/>
            <person name="Shamoo Y."/>
        </authorList>
    </citation>
    <scope>NUCLEOTIDE SEQUENCE [LARGE SCALE GENOMIC DNA]</scope>
    <source>
        <strain evidence="2 3">MDA3139</strain>
    </source>
</reference>
<dbReference type="EMBL" id="PSZC01000037">
    <property type="protein sequence ID" value="PPJ32757.1"/>
    <property type="molecule type" value="Genomic_DNA"/>
</dbReference>
<dbReference type="SUPFAM" id="SSF51735">
    <property type="entry name" value="NAD(P)-binding Rossmann-fold domains"/>
    <property type="match status" value="1"/>
</dbReference>
<dbReference type="AlphaFoldDB" id="A0A2S6AEF9"/>
<evidence type="ECO:0000313" key="3">
    <source>
        <dbReference type="Proteomes" id="UP000239874"/>
    </source>
</evidence>
<organism evidence="2 3">
    <name type="scientific">Nocardia nova</name>
    <dbReference type="NCBI Taxonomy" id="37330"/>
    <lineage>
        <taxon>Bacteria</taxon>
        <taxon>Bacillati</taxon>
        <taxon>Actinomycetota</taxon>
        <taxon>Actinomycetes</taxon>
        <taxon>Mycobacteriales</taxon>
        <taxon>Nocardiaceae</taxon>
        <taxon>Nocardia</taxon>
    </lineage>
</organism>
<dbReference type="OrthoDB" id="5510591at2"/>